<keyword evidence="3" id="KW-0418">Kinase</keyword>
<dbReference type="AlphaFoldDB" id="A0A286UI06"/>
<feature type="signal peptide" evidence="2">
    <location>
        <begin position="1"/>
        <end position="18"/>
    </location>
</feature>
<sequence length="185" mass="18930">MLARSILSLAAFAGFAAAQLEILAPGGPNLWWVANSENNIVWNCKESQISNFTVLLSNSDPKILVSAQAIVAIQENFDCSKTLTTQQANFTAATGYRVIFANTLNSSDVYAQTDEFEVKAQGSAYPDPSSTPTADSGSSTATGSGSSASSTSSSANESTSSSAAFAIGPQSAGALLIGAFAALVL</sequence>
<protein>
    <submittedName>
        <fullName evidence="3">Dual-specificity kinase</fullName>
    </submittedName>
</protein>
<feature type="region of interest" description="Disordered" evidence="1">
    <location>
        <begin position="121"/>
        <end position="154"/>
    </location>
</feature>
<feature type="compositionally biased region" description="Low complexity" evidence="1">
    <location>
        <begin position="130"/>
        <end position="154"/>
    </location>
</feature>
<keyword evidence="3" id="KW-0808">Transferase</keyword>
<dbReference type="EMBL" id="NBII01000005">
    <property type="protein sequence ID" value="PAV19104.1"/>
    <property type="molecule type" value="Genomic_DNA"/>
</dbReference>
<comment type="caution">
    <text evidence="3">The sequence shown here is derived from an EMBL/GenBank/DDBJ whole genome shotgun (WGS) entry which is preliminary data.</text>
</comment>
<feature type="chain" id="PRO_5013830499" evidence="2">
    <location>
        <begin position="19"/>
        <end position="185"/>
    </location>
</feature>
<accession>A0A286UI06</accession>
<keyword evidence="2" id="KW-0732">Signal</keyword>
<reference evidence="3 4" key="1">
    <citation type="journal article" date="2017" name="Mol. Ecol.">
        <title>Comparative and population genomic landscape of Phellinus noxius: A hypervariable fungus causing root rot in trees.</title>
        <authorList>
            <person name="Chung C.L."/>
            <person name="Lee T.J."/>
            <person name="Akiba M."/>
            <person name="Lee H.H."/>
            <person name="Kuo T.H."/>
            <person name="Liu D."/>
            <person name="Ke H.M."/>
            <person name="Yokoi T."/>
            <person name="Roa M.B."/>
            <person name="Lu M.J."/>
            <person name="Chang Y.Y."/>
            <person name="Ann P.J."/>
            <person name="Tsai J.N."/>
            <person name="Chen C.Y."/>
            <person name="Tzean S.S."/>
            <person name="Ota Y."/>
            <person name="Hattori T."/>
            <person name="Sahashi N."/>
            <person name="Liou R.F."/>
            <person name="Kikuchi T."/>
            <person name="Tsai I.J."/>
        </authorList>
    </citation>
    <scope>NUCLEOTIDE SEQUENCE [LARGE SCALE GENOMIC DNA]</scope>
    <source>
        <strain evidence="3 4">FFPRI411160</strain>
    </source>
</reference>
<evidence type="ECO:0000313" key="4">
    <source>
        <dbReference type="Proteomes" id="UP000217199"/>
    </source>
</evidence>
<dbReference type="STRING" id="2282107.A0A286UI06"/>
<dbReference type="OrthoDB" id="2576580at2759"/>
<proteinExistence type="predicted"/>
<evidence type="ECO:0000256" key="2">
    <source>
        <dbReference type="SAM" id="SignalP"/>
    </source>
</evidence>
<dbReference type="GO" id="GO:0016301">
    <property type="term" value="F:kinase activity"/>
    <property type="evidence" value="ECO:0007669"/>
    <property type="project" value="UniProtKB-KW"/>
</dbReference>
<gene>
    <name evidence="3" type="ORF">PNOK_0594800</name>
</gene>
<name>A0A286UI06_9AGAM</name>
<evidence type="ECO:0000313" key="3">
    <source>
        <dbReference type="EMBL" id="PAV19104.1"/>
    </source>
</evidence>
<organism evidence="3 4">
    <name type="scientific">Pyrrhoderma noxium</name>
    <dbReference type="NCBI Taxonomy" id="2282107"/>
    <lineage>
        <taxon>Eukaryota</taxon>
        <taxon>Fungi</taxon>
        <taxon>Dikarya</taxon>
        <taxon>Basidiomycota</taxon>
        <taxon>Agaricomycotina</taxon>
        <taxon>Agaricomycetes</taxon>
        <taxon>Hymenochaetales</taxon>
        <taxon>Hymenochaetaceae</taxon>
        <taxon>Pyrrhoderma</taxon>
    </lineage>
</organism>
<dbReference type="Proteomes" id="UP000217199">
    <property type="component" value="Unassembled WGS sequence"/>
</dbReference>
<dbReference type="InParanoid" id="A0A286UI06"/>
<keyword evidence="4" id="KW-1185">Reference proteome</keyword>
<evidence type="ECO:0000256" key="1">
    <source>
        <dbReference type="SAM" id="MobiDB-lite"/>
    </source>
</evidence>